<dbReference type="RefSeq" id="WP_007067275.1">
    <property type="nucleotide sequence ID" value="NZ_DS022272.1"/>
</dbReference>
<reference evidence="6 7" key="1">
    <citation type="journal article" date="2010" name="J. Bacteriol.">
        <title>Genome sequence of Fulvimarina pelagi HTCC2506T, a Mn(II)-oxidizing alphaproteobacterium possessing an aerobic anoxygenic photosynthetic gene cluster and Xanthorhodopsin.</title>
        <authorList>
            <person name="Kang I."/>
            <person name="Oh H.M."/>
            <person name="Lim S.I."/>
            <person name="Ferriera S."/>
            <person name="Giovannoni S.J."/>
            <person name="Cho J.C."/>
        </authorList>
    </citation>
    <scope>NUCLEOTIDE SEQUENCE [LARGE SCALE GENOMIC DNA]</scope>
    <source>
        <strain evidence="6 7">HTCC2506</strain>
    </source>
</reference>
<evidence type="ECO:0000256" key="2">
    <source>
        <dbReference type="ARBA" id="ARBA00022723"/>
    </source>
</evidence>
<keyword evidence="2" id="KW-0479">Metal-binding</keyword>
<keyword evidence="7" id="KW-1185">Reference proteome</keyword>
<dbReference type="GO" id="GO:0016811">
    <property type="term" value="F:hydrolase activity, acting on carbon-nitrogen (but not peptide) bonds, in linear amides"/>
    <property type="evidence" value="ECO:0007669"/>
    <property type="project" value="TreeGrafter"/>
</dbReference>
<organism evidence="6 7">
    <name type="scientific">Fulvimarina pelagi HTCC2506</name>
    <dbReference type="NCBI Taxonomy" id="314231"/>
    <lineage>
        <taxon>Bacteria</taxon>
        <taxon>Pseudomonadati</taxon>
        <taxon>Pseudomonadota</taxon>
        <taxon>Alphaproteobacteria</taxon>
        <taxon>Hyphomicrobiales</taxon>
        <taxon>Aurantimonadaceae</taxon>
        <taxon>Fulvimarina</taxon>
    </lineage>
</organism>
<keyword evidence="3 6" id="KW-0378">Hydrolase</keyword>
<dbReference type="SUPFAM" id="SSF102215">
    <property type="entry name" value="Creatininase"/>
    <property type="match status" value="1"/>
</dbReference>
<evidence type="ECO:0000256" key="1">
    <source>
        <dbReference type="ARBA" id="ARBA00001947"/>
    </source>
</evidence>
<evidence type="ECO:0000313" key="6">
    <source>
        <dbReference type="EMBL" id="EAU43301.1"/>
    </source>
</evidence>
<dbReference type="Pfam" id="PF02633">
    <property type="entry name" value="Creatininase"/>
    <property type="match status" value="1"/>
</dbReference>
<sequence>MQRFFEDWTTEKMAEARADLPGVVPILPLAAMESHGPHLPLGTDAILAREMVYLVDERADDDWPGVFLPVQNFGVSTEHTHFAGTIDLGWRTMGETIFAIGRSLERAGFTKMALVNAHGGNAAMMGQISVDLRAKTGLLAATCSWLRFGFPDGLLPAGEISDGIHGGAVETSLMLHFRPDLVHFERMGVFHSRQAEMREENRYLTAHGRLGFGWMSDDLNPAGVVGDSSLAEPEIGRAIAEHQADAFITFIDEVAAFDVARRIGDQP</sequence>
<dbReference type="HOGENOM" id="CLU_055029_0_0_5"/>
<evidence type="ECO:0000256" key="5">
    <source>
        <dbReference type="ARBA" id="ARBA00024029"/>
    </source>
</evidence>
<dbReference type="Proteomes" id="UP000004310">
    <property type="component" value="Unassembled WGS sequence"/>
</dbReference>
<dbReference type="PANTHER" id="PTHR35005:SF1">
    <property type="entry name" value="2-AMINO-5-FORMYLAMINO-6-RIBOSYLAMINOPYRIMIDIN-4(3H)-ONE 5'-MONOPHOSPHATE DEFORMYLASE"/>
    <property type="match status" value="1"/>
</dbReference>
<dbReference type="STRING" id="217511.GCA_001463845_00885"/>
<dbReference type="InterPro" id="IPR024087">
    <property type="entry name" value="Creatininase-like_sf"/>
</dbReference>
<dbReference type="PANTHER" id="PTHR35005">
    <property type="entry name" value="3-DEHYDRO-SCYLLO-INOSOSE HYDROLASE"/>
    <property type="match status" value="1"/>
</dbReference>
<dbReference type="GO" id="GO:0009231">
    <property type="term" value="P:riboflavin biosynthetic process"/>
    <property type="evidence" value="ECO:0007669"/>
    <property type="project" value="TreeGrafter"/>
</dbReference>
<keyword evidence="4" id="KW-0862">Zinc</keyword>
<name>Q0G4W3_9HYPH</name>
<evidence type="ECO:0000256" key="4">
    <source>
        <dbReference type="ARBA" id="ARBA00022833"/>
    </source>
</evidence>
<evidence type="ECO:0000313" key="7">
    <source>
        <dbReference type="Proteomes" id="UP000004310"/>
    </source>
</evidence>
<protein>
    <submittedName>
        <fullName evidence="6">Putative creatine amidohydrolase</fullName>
    </submittedName>
</protein>
<dbReference type="eggNOG" id="COG1402">
    <property type="taxonomic scope" value="Bacteria"/>
</dbReference>
<accession>Q0G4W3</accession>
<gene>
    <name evidence="6" type="ORF">FP2506_10666</name>
</gene>
<comment type="caution">
    <text evidence="6">The sequence shown here is derived from an EMBL/GenBank/DDBJ whole genome shotgun (WGS) entry which is preliminary data.</text>
</comment>
<comment type="similarity">
    <text evidence="5">Belongs to the creatininase superfamily.</text>
</comment>
<proteinExistence type="inferred from homology"/>
<dbReference type="AlphaFoldDB" id="Q0G4W3"/>
<comment type="cofactor">
    <cofactor evidence="1">
        <name>Zn(2+)</name>
        <dbReference type="ChEBI" id="CHEBI:29105"/>
    </cofactor>
</comment>
<dbReference type="GO" id="GO:0046872">
    <property type="term" value="F:metal ion binding"/>
    <property type="evidence" value="ECO:0007669"/>
    <property type="project" value="UniProtKB-KW"/>
</dbReference>
<dbReference type="EMBL" id="AATP01000001">
    <property type="protein sequence ID" value="EAU43301.1"/>
    <property type="molecule type" value="Genomic_DNA"/>
</dbReference>
<dbReference type="Gene3D" id="3.40.50.10310">
    <property type="entry name" value="Creatininase"/>
    <property type="match status" value="1"/>
</dbReference>
<dbReference type="InterPro" id="IPR003785">
    <property type="entry name" value="Creatininase/forma_Hydrolase"/>
</dbReference>
<evidence type="ECO:0000256" key="3">
    <source>
        <dbReference type="ARBA" id="ARBA00022801"/>
    </source>
</evidence>